<comment type="caution">
    <text evidence="2">The sequence shown here is derived from an EMBL/GenBank/DDBJ whole genome shotgun (WGS) entry which is preliminary data.</text>
</comment>
<sequence>MSLFDKCSQGIAGSVAIPSFRSQLVNGCVFGHLIFLRHSLGAAYDSIRHKPLCLNIINDCCTARKPINPEPWNYALPWCLLVIGLIVQALRNTVCQEICSPPAASKSPSDPRGGTADFRISKNGNAARD</sequence>
<proteinExistence type="predicted"/>
<reference evidence="2 3" key="1">
    <citation type="submission" date="2022-03" db="EMBL/GenBank/DDBJ databases">
        <authorList>
            <person name="Brunel B."/>
        </authorList>
    </citation>
    <scope>NUCLEOTIDE SEQUENCE [LARGE SCALE GENOMIC DNA]</scope>
    <source>
        <strain evidence="2">STM5069sample</strain>
    </source>
</reference>
<name>A0ABM9EIZ5_9HYPH</name>
<dbReference type="Proteomes" id="UP001153050">
    <property type="component" value="Unassembled WGS sequence"/>
</dbReference>
<protein>
    <submittedName>
        <fullName evidence="2">Uncharacterized protein</fullName>
    </submittedName>
</protein>
<feature type="compositionally biased region" description="Low complexity" evidence="1">
    <location>
        <begin position="101"/>
        <end position="111"/>
    </location>
</feature>
<evidence type="ECO:0000313" key="3">
    <source>
        <dbReference type="Proteomes" id="UP001153050"/>
    </source>
</evidence>
<accession>A0ABM9EIZ5</accession>
<evidence type="ECO:0000313" key="2">
    <source>
        <dbReference type="EMBL" id="CAH2409344.1"/>
    </source>
</evidence>
<gene>
    <name evidence="2" type="ORF">MES5069_800023</name>
</gene>
<keyword evidence="3" id="KW-1185">Reference proteome</keyword>
<evidence type="ECO:0000256" key="1">
    <source>
        <dbReference type="SAM" id="MobiDB-lite"/>
    </source>
</evidence>
<organism evidence="2 3">
    <name type="scientific">Mesorhizobium escarrei</name>
    <dbReference type="NCBI Taxonomy" id="666018"/>
    <lineage>
        <taxon>Bacteria</taxon>
        <taxon>Pseudomonadati</taxon>
        <taxon>Pseudomonadota</taxon>
        <taxon>Alphaproteobacteria</taxon>
        <taxon>Hyphomicrobiales</taxon>
        <taxon>Phyllobacteriaceae</taxon>
        <taxon>Mesorhizobium</taxon>
    </lineage>
</organism>
<dbReference type="EMBL" id="CAKXZT010000180">
    <property type="protein sequence ID" value="CAH2409344.1"/>
    <property type="molecule type" value="Genomic_DNA"/>
</dbReference>
<feature type="region of interest" description="Disordered" evidence="1">
    <location>
        <begin position="101"/>
        <end position="129"/>
    </location>
</feature>